<dbReference type="Pfam" id="PF04434">
    <property type="entry name" value="SWIM"/>
    <property type="match status" value="1"/>
</dbReference>
<feature type="domain" description="SWIM-type" evidence="2">
    <location>
        <begin position="384"/>
        <end position="427"/>
    </location>
</feature>
<dbReference type="EMBL" id="JFBT01000001">
    <property type="protein sequence ID" value="EXG82432.1"/>
    <property type="molecule type" value="Genomic_DNA"/>
</dbReference>
<gene>
    <name evidence="3" type="ORF">CryarDRAFT_3616</name>
</gene>
<dbReference type="HOGENOM" id="CLU_023622_1_0_11"/>
<reference evidence="3 4" key="1">
    <citation type="submission" date="2013-07" db="EMBL/GenBank/DDBJ databases">
        <authorList>
            <consortium name="DOE Joint Genome Institute"/>
            <person name="Eisen J."/>
            <person name="Huntemann M."/>
            <person name="Han J."/>
            <person name="Chen A."/>
            <person name="Kyrpides N."/>
            <person name="Mavromatis K."/>
            <person name="Markowitz V."/>
            <person name="Palaniappan K."/>
            <person name="Ivanova N."/>
            <person name="Schaumberg A."/>
            <person name="Pati A."/>
            <person name="Liolios K."/>
            <person name="Nordberg H.P."/>
            <person name="Cantor M.N."/>
            <person name="Hua S.X."/>
            <person name="Woyke T."/>
        </authorList>
    </citation>
    <scope>NUCLEOTIDE SEQUENCE [LARGE SCALE GENOMIC DNA]</scope>
    <source>
        <strain evidence="3 4">DSM 44712</strain>
    </source>
</reference>
<sequence>MTAGIQEVVYRRPSALAGDGLVLETAGRHASYFTGFLTAARPAAMGLATLADVAAADFRRDQIGTRGLRDPVVTCAQERLRFETLSGCCGLYARLDVLPAALDGEIRARGTTNVDVNPPLYTALTQVGGGDRLRLTIGPDELAVTTRNAHVVEKRVPLPERWLRGLAEAGFLAAGFDLRAEIPGGHAAALLHRLPAHRGDDRWFVPAGRSVRATSVAAPGAVCLAGAHRLSLVRPLLPFTRTLRLYGPPVAAGSAPTASGWEFDLGAVRFSVLLSPGINRGLSGEGGLLPHLAAADPLADELGGDGTVDPAASANSEGLSGAQVRGALAALATSGTVGYDWSEAGWFHRELPYRPDLLAVAHPRHAAARALVAAGEIEPVAGGYRVGTRLVHRGADGTWGCTCPWWSERYGRRGPCKHVLAVSLLAAGGPA</sequence>
<evidence type="ECO:0000313" key="4">
    <source>
        <dbReference type="Proteomes" id="UP000021053"/>
    </source>
</evidence>
<organism evidence="3 4">
    <name type="scientific">Cryptosporangium arvum DSM 44712</name>
    <dbReference type="NCBI Taxonomy" id="927661"/>
    <lineage>
        <taxon>Bacteria</taxon>
        <taxon>Bacillati</taxon>
        <taxon>Actinomycetota</taxon>
        <taxon>Actinomycetes</taxon>
        <taxon>Cryptosporangiales</taxon>
        <taxon>Cryptosporangiaceae</taxon>
        <taxon>Cryptosporangium</taxon>
    </lineage>
</organism>
<dbReference type="PATRIC" id="fig|927661.3.peg.3576"/>
<dbReference type="RefSeq" id="WP_035852232.1">
    <property type="nucleotide sequence ID" value="NZ_KK073874.1"/>
</dbReference>
<proteinExistence type="predicted"/>
<evidence type="ECO:0000313" key="3">
    <source>
        <dbReference type="EMBL" id="EXG82432.1"/>
    </source>
</evidence>
<dbReference type="OrthoDB" id="7821105at2"/>
<dbReference type="AlphaFoldDB" id="A0A010ZYZ1"/>
<dbReference type="PROSITE" id="PS50966">
    <property type="entry name" value="ZF_SWIM"/>
    <property type="match status" value="1"/>
</dbReference>
<dbReference type="GO" id="GO:0008270">
    <property type="term" value="F:zinc ion binding"/>
    <property type="evidence" value="ECO:0007669"/>
    <property type="project" value="UniProtKB-KW"/>
</dbReference>
<evidence type="ECO:0000259" key="2">
    <source>
        <dbReference type="PROSITE" id="PS50966"/>
    </source>
</evidence>
<comment type="caution">
    <text evidence="3">The sequence shown here is derived from an EMBL/GenBank/DDBJ whole genome shotgun (WGS) entry which is preliminary data.</text>
</comment>
<accession>A0A010ZYZ1</accession>
<keyword evidence="1" id="KW-0479">Metal-binding</keyword>
<keyword evidence="1" id="KW-0862">Zinc</keyword>
<name>A0A010ZYZ1_9ACTN</name>
<dbReference type="Proteomes" id="UP000021053">
    <property type="component" value="Unassembled WGS sequence"/>
</dbReference>
<protein>
    <submittedName>
        <fullName evidence="3">Zinc finger protein, SWIM type</fullName>
    </submittedName>
</protein>
<keyword evidence="4" id="KW-1185">Reference proteome</keyword>
<keyword evidence="1" id="KW-0863">Zinc-finger</keyword>
<dbReference type="InterPro" id="IPR007527">
    <property type="entry name" value="Znf_SWIM"/>
</dbReference>
<evidence type="ECO:0000256" key="1">
    <source>
        <dbReference type="PROSITE-ProRule" id="PRU00325"/>
    </source>
</evidence>